<accession>A0ABP0YTI5</accession>
<keyword evidence="2" id="KW-1185">Reference proteome</keyword>
<organism evidence="1 2">
    <name type="scientific">Citrullus colocynthis</name>
    <name type="common">colocynth</name>
    <dbReference type="NCBI Taxonomy" id="252529"/>
    <lineage>
        <taxon>Eukaryota</taxon>
        <taxon>Viridiplantae</taxon>
        <taxon>Streptophyta</taxon>
        <taxon>Embryophyta</taxon>
        <taxon>Tracheophyta</taxon>
        <taxon>Spermatophyta</taxon>
        <taxon>Magnoliopsida</taxon>
        <taxon>eudicotyledons</taxon>
        <taxon>Gunneridae</taxon>
        <taxon>Pentapetalae</taxon>
        <taxon>rosids</taxon>
        <taxon>fabids</taxon>
        <taxon>Cucurbitales</taxon>
        <taxon>Cucurbitaceae</taxon>
        <taxon>Benincaseae</taxon>
        <taxon>Citrullus</taxon>
    </lineage>
</organism>
<protein>
    <submittedName>
        <fullName evidence="1">Uncharacterized protein</fullName>
    </submittedName>
</protein>
<name>A0ABP0YTI5_9ROSI</name>
<gene>
    <name evidence="1" type="ORF">CITCOLO1_LOCUS14185</name>
</gene>
<dbReference type="Proteomes" id="UP001642487">
    <property type="component" value="Chromosome 5"/>
</dbReference>
<evidence type="ECO:0000313" key="1">
    <source>
        <dbReference type="EMBL" id="CAK9322070.1"/>
    </source>
</evidence>
<evidence type="ECO:0000313" key="2">
    <source>
        <dbReference type="Proteomes" id="UP001642487"/>
    </source>
</evidence>
<proteinExistence type="predicted"/>
<reference evidence="1 2" key="1">
    <citation type="submission" date="2024-03" db="EMBL/GenBank/DDBJ databases">
        <authorList>
            <person name="Gkanogiannis A."/>
            <person name="Becerra Lopez-Lavalle L."/>
        </authorList>
    </citation>
    <scope>NUCLEOTIDE SEQUENCE [LARGE SCALE GENOMIC DNA]</scope>
</reference>
<dbReference type="EMBL" id="OZ021739">
    <property type="protein sequence ID" value="CAK9322070.1"/>
    <property type="molecule type" value="Genomic_DNA"/>
</dbReference>
<sequence>MGGEGEAKRRKKLEMGFGDLVEISTALNPSLMGLVEVNGPQLDHKAEVFYPSPLRSSSTVFPFHFSAILIKAVVRHSAVTISPATTEPIINLSFTVSLSRAFLSVCSIVYLSSLSVSVS</sequence>